<sequence>MFLGMQLAIFNMIYVAELVQPVLQDLNIKEHWFIMSWKLKYFGHIKHQCFRKSRKGGMVSLRCGRGRMEAAGY</sequence>
<gene>
    <name evidence="1" type="primary">ORF141900</name>
</gene>
<organism evidence="1">
    <name type="scientific">Arion vulgaris</name>
    <dbReference type="NCBI Taxonomy" id="1028688"/>
    <lineage>
        <taxon>Eukaryota</taxon>
        <taxon>Metazoa</taxon>
        <taxon>Spiralia</taxon>
        <taxon>Lophotrochozoa</taxon>
        <taxon>Mollusca</taxon>
        <taxon>Gastropoda</taxon>
        <taxon>Heterobranchia</taxon>
        <taxon>Euthyneura</taxon>
        <taxon>Panpulmonata</taxon>
        <taxon>Eupulmonata</taxon>
        <taxon>Stylommatophora</taxon>
        <taxon>Helicina</taxon>
        <taxon>Arionoidea</taxon>
        <taxon>Arionidae</taxon>
        <taxon>Arion</taxon>
    </lineage>
</organism>
<accession>A0A0B7ATU1</accession>
<reference evidence="1" key="1">
    <citation type="submission" date="2014-12" db="EMBL/GenBank/DDBJ databases">
        <title>Insight into the proteome of Arion vulgaris.</title>
        <authorList>
            <person name="Aradska J."/>
            <person name="Bulat T."/>
            <person name="Smidak R."/>
            <person name="Sarate P."/>
            <person name="Gangsoo J."/>
            <person name="Sialana F."/>
            <person name="Bilban M."/>
            <person name="Lubec G."/>
        </authorList>
    </citation>
    <scope>NUCLEOTIDE SEQUENCE</scope>
    <source>
        <tissue evidence="1">Skin</tissue>
    </source>
</reference>
<proteinExistence type="predicted"/>
<evidence type="ECO:0000313" key="1">
    <source>
        <dbReference type="EMBL" id="CEK84293.1"/>
    </source>
</evidence>
<name>A0A0B7ATU1_9EUPU</name>
<dbReference type="AlphaFoldDB" id="A0A0B7ATU1"/>
<protein>
    <submittedName>
        <fullName evidence="1">Uncharacterized protein</fullName>
    </submittedName>
</protein>
<dbReference type="EMBL" id="HACG01037428">
    <property type="protein sequence ID" value="CEK84293.1"/>
    <property type="molecule type" value="Transcribed_RNA"/>
</dbReference>